<evidence type="ECO:0000256" key="3">
    <source>
        <dbReference type="SAM" id="Phobius"/>
    </source>
</evidence>
<dbReference type="Proteomes" id="UP000028725">
    <property type="component" value="Unassembled WGS sequence"/>
</dbReference>
<organism evidence="4 5">
    <name type="scientific">Hyalangium minutum</name>
    <dbReference type="NCBI Taxonomy" id="394096"/>
    <lineage>
        <taxon>Bacteria</taxon>
        <taxon>Pseudomonadati</taxon>
        <taxon>Myxococcota</taxon>
        <taxon>Myxococcia</taxon>
        <taxon>Myxococcales</taxon>
        <taxon>Cystobacterineae</taxon>
        <taxon>Archangiaceae</taxon>
        <taxon>Hyalangium</taxon>
    </lineage>
</organism>
<dbReference type="AlphaFoldDB" id="A0A085WJY0"/>
<evidence type="ECO:0000256" key="2">
    <source>
        <dbReference type="SAM" id="MobiDB-lite"/>
    </source>
</evidence>
<dbReference type="RefSeq" id="WP_044188393.1">
    <property type="nucleotide sequence ID" value="NZ_JMCB01000006.1"/>
</dbReference>
<accession>A0A085WJY0</accession>
<dbReference type="OrthoDB" id="5486058at2"/>
<dbReference type="STRING" id="394096.DB31_7230"/>
<dbReference type="EMBL" id="JMCB01000006">
    <property type="protein sequence ID" value="KFE67993.1"/>
    <property type="molecule type" value="Genomic_DNA"/>
</dbReference>
<keyword evidence="1" id="KW-0175">Coiled coil</keyword>
<feature type="region of interest" description="Disordered" evidence="2">
    <location>
        <begin position="85"/>
        <end position="108"/>
    </location>
</feature>
<dbReference type="PANTHER" id="PTHR32309:SF31">
    <property type="entry name" value="CAPSULAR EXOPOLYSACCHARIDE FAMILY"/>
    <property type="match status" value="1"/>
</dbReference>
<feature type="coiled-coil region" evidence="1">
    <location>
        <begin position="213"/>
        <end position="240"/>
    </location>
</feature>
<dbReference type="PANTHER" id="PTHR32309">
    <property type="entry name" value="TYROSINE-PROTEIN KINASE"/>
    <property type="match status" value="1"/>
</dbReference>
<dbReference type="InterPro" id="IPR050445">
    <property type="entry name" value="Bact_polysacc_biosynth/exp"/>
</dbReference>
<keyword evidence="3" id="KW-0472">Membrane</keyword>
<name>A0A085WJY0_9BACT</name>
<comment type="caution">
    <text evidence="4">The sequence shown here is derived from an EMBL/GenBank/DDBJ whole genome shotgun (WGS) entry which is preliminary data.</text>
</comment>
<proteinExistence type="predicted"/>
<reference evidence="4 5" key="1">
    <citation type="submission" date="2014-04" db="EMBL/GenBank/DDBJ databases">
        <title>Genome assembly of Hyalangium minutum DSM 14724.</title>
        <authorList>
            <person name="Sharma G."/>
            <person name="Subramanian S."/>
        </authorList>
    </citation>
    <scope>NUCLEOTIDE SEQUENCE [LARGE SCALE GENOMIC DNA]</scope>
    <source>
        <strain evidence="4 5">DSM 14724</strain>
    </source>
</reference>
<evidence type="ECO:0000313" key="4">
    <source>
        <dbReference type="EMBL" id="KFE67993.1"/>
    </source>
</evidence>
<sequence>MPAPHEDRLPDVEREQAQIFDWEQIRDYLSYVKNAVVRHWKLALATFLMTAVLGLLAAKLLPRTWHSESKLLPRRTASTIIPGLVNPERPNLLNPDPPNPMRPANEVDGPTKAAAEAVLRQENLIKIIKNTYLVDRWESTRPPLLRFKDSVMRLISAPPDEDAKMDAMVGTLEKKLWVGTDDGKVTIGVDWGDPQLAYELVEKAQESFLEKSKEEELNSIKDAITILQEHEQQAQDAVKEAYTDFEKTFTAIMIERRRAVGDPRLLPRFGSTDQELAQLRFVIRSKRRAIADATVQHNQRLTQMQDELVQLREMYAPDHPQVVEQETRVAALRQGSPQVRALQEEERQLLAEYGDLGGKSLPFPDEPVPDPYGLERVLMGLLPAVSENPSAAVTLDRLRSRLSAQQQILKRIDAAKLELDIAAKSFKYRFTVLTPAEFPRKPVKPNALIIAIGGIVAGLVLAVFAALARDVLSGRVLESWQVERGLGVPVLAELDRNSG</sequence>
<evidence type="ECO:0000256" key="1">
    <source>
        <dbReference type="SAM" id="Coils"/>
    </source>
</evidence>
<evidence type="ECO:0000313" key="5">
    <source>
        <dbReference type="Proteomes" id="UP000028725"/>
    </source>
</evidence>
<feature type="transmembrane region" description="Helical" evidence="3">
    <location>
        <begin position="447"/>
        <end position="468"/>
    </location>
</feature>
<gene>
    <name evidence="4" type="ORF">DB31_7230</name>
</gene>
<keyword evidence="5" id="KW-1185">Reference proteome</keyword>
<protein>
    <submittedName>
        <fullName evidence="4">Chain length determinant protein</fullName>
    </submittedName>
</protein>
<keyword evidence="3" id="KW-0812">Transmembrane</keyword>
<keyword evidence="3" id="KW-1133">Transmembrane helix</keyword>